<dbReference type="PANTHER" id="PTHR10283:SF82">
    <property type="entry name" value="SOLUTE CARRIER FAMILY 13 MEMBER 2"/>
    <property type="match status" value="1"/>
</dbReference>
<dbReference type="PANTHER" id="PTHR10283">
    <property type="entry name" value="SOLUTE CARRIER FAMILY 13 MEMBER"/>
    <property type="match status" value="1"/>
</dbReference>
<dbReference type="EMBL" id="DRNF01000036">
    <property type="protein sequence ID" value="HHJ80103.1"/>
    <property type="molecule type" value="Genomic_DNA"/>
</dbReference>
<feature type="transmembrane region" description="Helical" evidence="6">
    <location>
        <begin position="403"/>
        <end position="436"/>
    </location>
</feature>
<keyword evidence="2" id="KW-0813">Transport</keyword>
<organism evidence="7">
    <name type="scientific">Candidatus Tenderia electrophaga</name>
    <dbReference type="NCBI Taxonomy" id="1748243"/>
    <lineage>
        <taxon>Bacteria</taxon>
        <taxon>Pseudomonadati</taxon>
        <taxon>Pseudomonadota</taxon>
        <taxon>Gammaproteobacteria</taxon>
        <taxon>Candidatus Tenderiales</taxon>
        <taxon>Candidatus Tenderiaceae</taxon>
        <taxon>Candidatus Tenderia</taxon>
    </lineage>
</organism>
<feature type="transmembrane region" description="Helical" evidence="6">
    <location>
        <begin position="180"/>
        <end position="200"/>
    </location>
</feature>
<feature type="transmembrane region" description="Helical" evidence="6">
    <location>
        <begin position="335"/>
        <end position="358"/>
    </location>
</feature>
<dbReference type="InterPro" id="IPR031312">
    <property type="entry name" value="Na/sul_symport_CS"/>
</dbReference>
<dbReference type="InterPro" id="IPR001898">
    <property type="entry name" value="SLC13A/DASS"/>
</dbReference>
<feature type="non-terminal residue" evidence="7">
    <location>
        <position position="452"/>
    </location>
</feature>
<feature type="transmembrane region" description="Helical" evidence="6">
    <location>
        <begin position="278"/>
        <end position="300"/>
    </location>
</feature>
<evidence type="ECO:0000256" key="5">
    <source>
        <dbReference type="ARBA" id="ARBA00023136"/>
    </source>
</evidence>
<comment type="subcellular location">
    <subcellularLocation>
        <location evidence="1">Membrane</location>
        <topology evidence="1">Multi-pass membrane protein</topology>
    </subcellularLocation>
</comment>
<comment type="caution">
    <text evidence="7">The sequence shown here is derived from an EMBL/GenBank/DDBJ whole genome shotgun (WGS) entry which is preliminary data.</text>
</comment>
<keyword evidence="5 6" id="KW-0472">Membrane</keyword>
<evidence type="ECO:0000313" key="7">
    <source>
        <dbReference type="EMBL" id="HHJ80103.1"/>
    </source>
</evidence>
<dbReference type="PROSITE" id="PS01271">
    <property type="entry name" value="NA_SULFATE"/>
    <property type="match status" value="1"/>
</dbReference>
<dbReference type="Proteomes" id="UP000885832">
    <property type="component" value="Unassembled WGS sequence"/>
</dbReference>
<dbReference type="AlphaFoldDB" id="A0A832J7B0"/>
<evidence type="ECO:0000256" key="6">
    <source>
        <dbReference type="SAM" id="Phobius"/>
    </source>
</evidence>
<feature type="transmembrane region" description="Helical" evidence="6">
    <location>
        <begin position="86"/>
        <end position="104"/>
    </location>
</feature>
<feature type="transmembrane region" description="Helical" evidence="6">
    <location>
        <begin position="220"/>
        <end position="242"/>
    </location>
</feature>
<name>A0A832J7B0_9GAMM</name>
<proteinExistence type="predicted"/>
<feature type="transmembrane region" description="Helical" evidence="6">
    <location>
        <begin position="62"/>
        <end position="80"/>
    </location>
</feature>
<evidence type="ECO:0000256" key="4">
    <source>
        <dbReference type="ARBA" id="ARBA00022989"/>
    </source>
</evidence>
<feature type="transmembrane region" description="Helical" evidence="6">
    <location>
        <begin position="14"/>
        <end position="31"/>
    </location>
</feature>
<keyword evidence="4 6" id="KW-1133">Transmembrane helix</keyword>
<dbReference type="GO" id="GO:0005886">
    <property type="term" value="C:plasma membrane"/>
    <property type="evidence" value="ECO:0007669"/>
    <property type="project" value="TreeGrafter"/>
</dbReference>
<dbReference type="GO" id="GO:0015141">
    <property type="term" value="F:succinate transmembrane transporter activity"/>
    <property type="evidence" value="ECO:0007669"/>
    <property type="project" value="UniProtKB-ARBA"/>
</dbReference>
<gene>
    <name evidence="7" type="ORF">ENJ65_00555</name>
</gene>
<feature type="transmembrane region" description="Helical" evidence="6">
    <location>
        <begin position="306"/>
        <end position="323"/>
    </location>
</feature>
<dbReference type="Pfam" id="PF00939">
    <property type="entry name" value="Na_sulph_symp"/>
    <property type="match status" value="1"/>
</dbReference>
<protein>
    <submittedName>
        <fullName evidence="7">DASS family sodium-coupled anion symporter</fullName>
    </submittedName>
</protein>
<reference evidence="7" key="1">
    <citation type="journal article" date="2020" name="mSystems">
        <title>Genome- and Community-Level Interaction Insights into Carbon Utilization and Element Cycling Functions of Hydrothermarchaeota in Hydrothermal Sediment.</title>
        <authorList>
            <person name="Zhou Z."/>
            <person name="Liu Y."/>
            <person name="Xu W."/>
            <person name="Pan J."/>
            <person name="Luo Z.H."/>
            <person name="Li M."/>
        </authorList>
    </citation>
    <scope>NUCLEOTIDE SEQUENCE [LARGE SCALE GENOMIC DNA]</scope>
    <source>
        <strain evidence="7">HyVt-505</strain>
    </source>
</reference>
<sequence>MVTAETGLSRRQQVGLFLGPGLFVLLLLLPVPDGMSAQAMAVLAVTLLMAVFWISEAIPIPATALIPIALFPLLGVMPTAKVTVSYGNHLIFLFMGGFLIAMAIERWHLHKRIALHTVSLVGVTPNRVVLGFMIATAFLSCWISNTATAMLMVTIGMAVLQQLSGSKEQGALAQSNFGIALMLGIAYAASIGGVATLIGTPPNAILAGVVERQYGYTIGFAEWMLFAMPLSIVMLALAWFYLTRIAFRHDVTELPGGKAVIREQLAALGPMSKPEQRVLAVFLLVVAAWLFRGLLPFAALKDVTDSAVAILGALLLFMIPADLKKGQFLLDWKTAVNIPWDIMILFGGGFALAAGFAASGLTEWLGSQLSLLQSANLVVLIAAVVVMVIFLTEVTSNTATASLLLPVMAGFAMAADVPALSLMAAVALASSFAFMLPVATPPNAIVFSSRQV</sequence>
<feature type="transmembrane region" description="Helical" evidence="6">
    <location>
        <begin position="370"/>
        <end position="391"/>
    </location>
</feature>
<accession>A0A832J7B0</accession>
<evidence type="ECO:0000256" key="3">
    <source>
        <dbReference type="ARBA" id="ARBA00022692"/>
    </source>
</evidence>
<keyword evidence="3 6" id="KW-0812">Transmembrane</keyword>
<evidence type="ECO:0000256" key="1">
    <source>
        <dbReference type="ARBA" id="ARBA00004141"/>
    </source>
</evidence>
<evidence type="ECO:0000256" key="2">
    <source>
        <dbReference type="ARBA" id="ARBA00022448"/>
    </source>
</evidence>
<dbReference type="NCBIfam" id="TIGR00785">
    <property type="entry name" value="dass"/>
    <property type="match status" value="1"/>
</dbReference>